<evidence type="ECO:0000256" key="1">
    <source>
        <dbReference type="ARBA" id="ARBA00004123"/>
    </source>
</evidence>
<keyword evidence="4" id="KW-0804">Transcription</keyword>
<dbReference type="Pfam" id="PF08598">
    <property type="entry name" value="Sds3"/>
    <property type="match status" value="1"/>
</dbReference>
<accession>A0A8T9C084</accession>
<reference evidence="7 8" key="1">
    <citation type="submission" date="2018-05" db="EMBL/GenBank/DDBJ databases">
        <title>Genome sequencing and assembly of the regulated plant pathogen Lachnellula willkommii and related sister species for the development of diagnostic species identification markers.</title>
        <authorList>
            <person name="Giroux E."/>
            <person name="Bilodeau G."/>
        </authorList>
    </citation>
    <scope>NUCLEOTIDE SEQUENCE [LARGE SCALE GENOMIC DNA]</scope>
    <source>
        <strain evidence="7 8">CBS 268.59</strain>
    </source>
</reference>
<evidence type="ECO:0000313" key="7">
    <source>
        <dbReference type="EMBL" id="TVY68711.1"/>
    </source>
</evidence>
<dbReference type="SMART" id="SM01401">
    <property type="entry name" value="Sds3"/>
    <property type="match status" value="1"/>
</dbReference>
<feature type="non-terminal residue" evidence="7">
    <location>
        <position position="506"/>
    </location>
</feature>
<evidence type="ECO:0000256" key="6">
    <source>
        <dbReference type="SAM" id="MobiDB-lite"/>
    </source>
</evidence>
<evidence type="ECO:0000256" key="3">
    <source>
        <dbReference type="ARBA" id="ARBA00023015"/>
    </source>
</evidence>
<dbReference type="Proteomes" id="UP000469558">
    <property type="component" value="Unassembled WGS sequence"/>
</dbReference>
<feature type="region of interest" description="Disordered" evidence="6">
    <location>
        <begin position="318"/>
        <end position="381"/>
    </location>
</feature>
<dbReference type="EMBL" id="QGMK01001458">
    <property type="protein sequence ID" value="TVY68711.1"/>
    <property type="molecule type" value="Genomic_DNA"/>
</dbReference>
<protein>
    <submittedName>
        <fullName evidence="7">Uncharacterized protein</fullName>
    </submittedName>
</protein>
<evidence type="ECO:0000256" key="5">
    <source>
        <dbReference type="ARBA" id="ARBA00023242"/>
    </source>
</evidence>
<keyword evidence="3" id="KW-0805">Transcription regulation</keyword>
<evidence type="ECO:0000256" key="4">
    <source>
        <dbReference type="ARBA" id="ARBA00023163"/>
    </source>
</evidence>
<comment type="caution">
    <text evidence="7">The sequence shown here is derived from an EMBL/GenBank/DDBJ whole genome shotgun (WGS) entry which is preliminary data.</text>
</comment>
<dbReference type="GO" id="GO:0005654">
    <property type="term" value="C:nucleoplasm"/>
    <property type="evidence" value="ECO:0007669"/>
    <property type="project" value="UniProtKB-ARBA"/>
</dbReference>
<organism evidence="7 8">
    <name type="scientific">Lachnellula suecica</name>
    <dbReference type="NCBI Taxonomy" id="602035"/>
    <lineage>
        <taxon>Eukaryota</taxon>
        <taxon>Fungi</taxon>
        <taxon>Dikarya</taxon>
        <taxon>Ascomycota</taxon>
        <taxon>Pezizomycotina</taxon>
        <taxon>Leotiomycetes</taxon>
        <taxon>Helotiales</taxon>
        <taxon>Lachnaceae</taxon>
        <taxon>Lachnellula</taxon>
    </lineage>
</organism>
<sequence length="506" mass="55572">MAMSPSPQLSPVMGNNNHRAVAERHHTASPPQQQLSKRDKKRTLLADRLAEITSQFSANRDVHYREQLQALQIDMNLIMEADAHAKLPIPSDPLDTDELVLENIRKTMMKSIGPTAPPRAGKVYMDFAREVNDAMEERDAALTTHDRDFKVKLSELKAEHAYRLKLAASEHKALSTTLRDRLINSVTNKKNRLSRDKETMEIGESNALLLHPSQFGIANPASPGGIHGKRATRHRREAEDLPAFGESSKRKRKAESDESPAPARSRMENGSSTPLWFAEKQTLTAQQIDSPLYSIDKLFTEKELSMTYNVAALAAHSHMQRQPPFSDETDSPPNGKSESSSEQGGGATLDADPDDADSPPGGASMERQYSHATRSTRAPPNYSTGLGIDALNDINFPGNFQAITRQIPKLPNILAITTQKVLGKGETGSAPAALSADDAAAELDMIRRARAHNDVKGYGNNLDIEGGGRSLLEMVAMPRAYAHWVKSDDKTSYARERDDEEMGLGG</sequence>
<proteinExistence type="predicted"/>
<comment type="subcellular location">
    <subcellularLocation>
        <location evidence="1">Nucleus</location>
    </subcellularLocation>
</comment>
<dbReference type="PANTHER" id="PTHR21964">
    <property type="entry name" value="BREAST CANCER METASTASIS-SUPPRESSOR 1"/>
    <property type="match status" value="1"/>
</dbReference>
<dbReference type="OrthoDB" id="70376at2759"/>
<evidence type="ECO:0000256" key="2">
    <source>
        <dbReference type="ARBA" id="ARBA00022491"/>
    </source>
</evidence>
<dbReference type="InterPro" id="IPR013907">
    <property type="entry name" value="Sds3"/>
</dbReference>
<gene>
    <name evidence="7" type="ORF">LSUE1_G007548</name>
</gene>
<keyword evidence="5" id="KW-0539">Nucleus</keyword>
<keyword evidence="8" id="KW-1185">Reference proteome</keyword>
<name>A0A8T9C084_9HELO</name>
<feature type="region of interest" description="Disordered" evidence="6">
    <location>
        <begin position="214"/>
        <end position="273"/>
    </location>
</feature>
<keyword evidence="2" id="KW-0678">Repressor</keyword>
<dbReference type="AlphaFoldDB" id="A0A8T9C084"/>
<dbReference type="GO" id="GO:0010468">
    <property type="term" value="P:regulation of gene expression"/>
    <property type="evidence" value="ECO:0007669"/>
    <property type="project" value="UniProtKB-ARBA"/>
</dbReference>
<evidence type="ECO:0000313" key="8">
    <source>
        <dbReference type="Proteomes" id="UP000469558"/>
    </source>
</evidence>
<feature type="compositionally biased region" description="Polar residues" evidence="6">
    <location>
        <begin position="370"/>
        <end position="381"/>
    </location>
</feature>